<gene>
    <name evidence="2" type="ORF">yberc0001_37540</name>
</gene>
<name>A0ABM9XUB1_YERBE</name>
<sequence>MKELQIESLTRAVSNQSTANYKAIIDGFLERGIEVEEIKPRENVFTFNAWKALGRVVKKGERGIAICTVIHCKKIDPETGEEKDVSKPQKTRVFHISQTQLLSDPQSQPEAQPEAHMFKGIDFPLPENISGKFSFLTSVSYFDSYIYAELLTGHRVQIGKVLNKEHAQKLVDDLNHHYAYISDEIAAQKAARLDNLPNSYEQRLEEKRDRLESRALKSRRLSNEAYEQSHRLTEMIPFGQPILVGHHSERRHRAALDKSWNKMGQSVALSEKAEYYDRRAAAVGSAGISSDDPSAIEKLEEKLAKQKKAHSQMIAANKVIRSKSDDESKRLSLFEIGFSEASINASLKPDCMGVIGFASYQLTNSNQRIKATEKRLNELKKVRTIDVPAMQEFNGFAVTYDMDENRILIKFDAKPSAEICKLMRRYSFNFSPTRNNSWVRKITGNALASTKYLIAELQKTF</sequence>
<reference evidence="2" key="1">
    <citation type="submission" date="2008-12" db="EMBL/GenBank/DDBJ databases">
        <title>Annotation of the Yersinia bercovieri ATCC 43970 genome.</title>
        <authorList>
            <person name="Read T.D."/>
            <person name="Akmal A."/>
            <person name="Bishop-Lilly K."/>
            <person name="Chen P.E."/>
            <person name="Cook C."/>
            <person name="Kiley M.P."/>
            <person name="Lentz S."/>
            <person name="Mateczun A."/>
            <person name="Nagarajan N."/>
            <person name="Nolan N."/>
            <person name="Osborne B.I."/>
            <person name="Pop M."/>
            <person name="Sozhamannan S."/>
            <person name="Stewart A.C."/>
            <person name="Sulakvelidze A."/>
            <person name="Thomason B."/>
            <person name="Willner K."/>
            <person name="Zwick M.E."/>
        </authorList>
    </citation>
    <scope>NUCLEOTIDE SEQUENCE [LARGE SCALE GENOMIC DNA]</scope>
    <source>
        <strain evidence="2">ATCC 43970</strain>
    </source>
</reference>
<evidence type="ECO:0000313" key="2">
    <source>
        <dbReference type="EMBL" id="EEQ04810.1"/>
    </source>
</evidence>
<feature type="domain" description="N-terminal" evidence="1">
    <location>
        <begin position="42"/>
        <end position="84"/>
    </location>
</feature>
<dbReference type="Proteomes" id="UP000010319">
    <property type="component" value="Unassembled WGS sequence"/>
</dbReference>
<dbReference type="Pfam" id="PF08401">
    <property type="entry name" value="ArdcN"/>
    <property type="match status" value="1"/>
</dbReference>
<accession>A0ABM9XUB1</accession>
<organism evidence="2 3">
    <name type="scientific">Yersinia bercovieri ATCC 43970</name>
    <dbReference type="NCBI Taxonomy" id="349968"/>
    <lineage>
        <taxon>Bacteria</taxon>
        <taxon>Pseudomonadati</taxon>
        <taxon>Pseudomonadota</taxon>
        <taxon>Gammaproteobacteria</taxon>
        <taxon>Enterobacterales</taxon>
        <taxon>Yersiniaceae</taxon>
        <taxon>Yersinia</taxon>
    </lineage>
</organism>
<evidence type="ECO:0000259" key="1">
    <source>
        <dbReference type="Pfam" id="PF08401"/>
    </source>
</evidence>
<dbReference type="InterPro" id="IPR021944">
    <property type="entry name" value="DUF3560"/>
</dbReference>
<dbReference type="Pfam" id="PF12083">
    <property type="entry name" value="DUF3560"/>
    <property type="match status" value="1"/>
</dbReference>
<dbReference type="EMBL" id="AALC02000099">
    <property type="protein sequence ID" value="EEQ04810.1"/>
    <property type="molecule type" value="Genomic_DNA"/>
</dbReference>
<proteinExistence type="predicted"/>
<comment type="caution">
    <text evidence="2">The sequence shown here is derived from an EMBL/GenBank/DDBJ whole genome shotgun (WGS) entry which is preliminary data.</text>
</comment>
<keyword evidence="3" id="KW-1185">Reference proteome</keyword>
<protein>
    <recommendedName>
        <fullName evidence="1">N-terminal domain-containing protein</fullName>
    </recommendedName>
</protein>
<evidence type="ECO:0000313" key="3">
    <source>
        <dbReference type="Proteomes" id="UP000010319"/>
    </source>
</evidence>
<dbReference type="InterPro" id="IPR013610">
    <property type="entry name" value="ArdC_N"/>
</dbReference>
<dbReference type="RefSeq" id="WP_005279762.1">
    <property type="nucleotide sequence ID" value="NZ_AALC02000099.1"/>
</dbReference>